<evidence type="ECO:0000313" key="9">
    <source>
        <dbReference type="Proteomes" id="UP001202479"/>
    </source>
</evidence>
<dbReference type="GO" id="GO:0034314">
    <property type="term" value="P:Arp2/3 complex-mediated actin nucleation"/>
    <property type="evidence" value="ECO:0007669"/>
    <property type="project" value="InterPro"/>
</dbReference>
<proteinExistence type="inferred from homology"/>
<dbReference type="Pfam" id="PF04699">
    <property type="entry name" value="P16-Arc"/>
    <property type="match status" value="1"/>
</dbReference>
<dbReference type="PANTHER" id="PTHR12644">
    <property type="entry name" value="ARP2/3 COMPLEX 16 KD SUBUNIT P16-ARC"/>
    <property type="match status" value="1"/>
</dbReference>
<keyword evidence="3" id="KW-0963">Cytoplasm</keyword>
<dbReference type="Proteomes" id="UP001202479">
    <property type="component" value="Unassembled WGS sequence"/>
</dbReference>
<name>A0AAI9WYG3_9ASCO</name>
<organism evidence="8 9">
    <name type="scientific">Candida oxycetoniae</name>
    <dbReference type="NCBI Taxonomy" id="497107"/>
    <lineage>
        <taxon>Eukaryota</taxon>
        <taxon>Fungi</taxon>
        <taxon>Dikarya</taxon>
        <taxon>Ascomycota</taxon>
        <taxon>Saccharomycotina</taxon>
        <taxon>Pichiomycetes</taxon>
        <taxon>Debaryomycetaceae</taxon>
        <taxon>Candida/Lodderomyces clade</taxon>
        <taxon>Candida</taxon>
    </lineage>
</organism>
<dbReference type="GO" id="GO:0044396">
    <property type="term" value="P:actin cortical patch organization"/>
    <property type="evidence" value="ECO:0007669"/>
    <property type="project" value="UniProtKB-ARBA"/>
</dbReference>
<dbReference type="RefSeq" id="XP_049180759.1">
    <property type="nucleotide sequence ID" value="XM_049323380.1"/>
</dbReference>
<dbReference type="Gene3D" id="1.25.40.190">
    <property type="entry name" value="Actin-related protein 2/3 complex subunit 5"/>
    <property type="match status" value="1"/>
</dbReference>
<keyword evidence="9" id="KW-1185">Reference proteome</keyword>
<evidence type="ECO:0000256" key="3">
    <source>
        <dbReference type="ARBA" id="ARBA00022490"/>
    </source>
</evidence>
<dbReference type="GO" id="GO:0030833">
    <property type="term" value="P:regulation of actin filament polymerization"/>
    <property type="evidence" value="ECO:0007669"/>
    <property type="project" value="InterPro"/>
</dbReference>
<protein>
    <recommendedName>
        <fullName evidence="5 7">Actin-related protein 2/3 complex subunit 5</fullName>
    </recommendedName>
</protein>
<gene>
    <name evidence="8" type="ORF">KGF56_002179</name>
</gene>
<evidence type="ECO:0000256" key="4">
    <source>
        <dbReference type="ARBA" id="ARBA00023212"/>
    </source>
</evidence>
<evidence type="ECO:0000256" key="2">
    <source>
        <dbReference type="ARBA" id="ARBA00006084"/>
    </source>
</evidence>
<evidence type="ECO:0000256" key="5">
    <source>
        <dbReference type="ARBA" id="ARBA00040214"/>
    </source>
</evidence>
<keyword evidence="4 7" id="KW-0206">Cytoskeleton</keyword>
<comment type="caution">
    <text evidence="8">The sequence shown here is derived from an EMBL/GenBank/DDBJ whole genome shotgun (WGS) entry which is preliminary data.</text>
</comment>
<dbReference type="InterPro" id="IPR036743">
    <property type="entry name" value="ARPC5_sf"/>
</dbReference>
<comment type="function">
    <text evidence="7">Functions as component of the Arp2/3 complex which is involved in regulation of actin polymerization and together with an activating nucleation-promoting factor (NPF) mediates the formation of branched actin networks. Arp2/3 complex plays a critical role in the control of cell morphogenesis via the modulation of cell polarity development.</text>
</comment>
<dbReference type="FunFam" id="1.25.40.190:FF:000003">
    <property type="entry name" value="Actin-related protein 2/3 complex subunit 5"/>
    <property type="match status" value="1"/>
</dbReference>
<evidence type="ECO:0000256" key="7">
    <source>
        <dbReference type="RuleBase" id="RU004301"/>
    </source>
</evidence>
<comment type="subcellular location">
    <subcellularLocation>
        <location evidence="1">Cytoplasm</location>
        <location evidence="1">Cytoskeleton</location>
    </subcellularLocation>
</comment>
<sequence length="158" mass="17847">MASRDWRSIDIDALETDAHLTEEDLKPDLPVTSQSDISAVAQKVRTQLSSGEFQQALELALDNAPYVSDTPQTKEIHLKTVFEILCSIRNNNNLSDLPKFVKNLNQEQQDTLVKYLYKNMSTAYGQKQGGLLLNWFEKTIEVTGVGSIARFLTDRRTV</sequence>
<reference evidence="8" key="1">
    <citation type="journal article" date="2022" name="DNA Res.">
        <title>Genome analysis of five recently described species of the CUG-Ser clade uncovers Candida theae as a new hybrid lineage with pathogenic potential in the Candida parapsilosis species complex.</title>
        <authorList>
            <person name="Mixao V."/>
            <person name="Del Olmo V."/>
            <person name="Hegedusova E."/>
            <person name="Saus E."/>
            <person name="Pryszcz L."/>
            <person name="Cillingova A."/>
            <person name="Nosek J."/>
            <person name="Gabaldon T."/>
        </authorList>
    </citation>
    <scope>NUCLEOTIDE SEQUENCE</scope>
    <source>
        <strain evidence="8">CBS 10844</strain>
    </source>
</reference>
<accession>A0AAI9WYG3</accession>
<comment type="similarity">
    <text evidence="2 7">Belongs to the ARPC5 family.</text>
</comment>
<comment type="function">
    <text evidence="6">Functions as a component of the Arp2/3 complex which is involved in regulation of actin polymerization and together with an activating nucleation-promoting factor (NPF) mediates the formation of branched actin networks.</text>
</comment>
<dbReference type="GO" id="GO:0005885">
    <property type="term" value="C:Arp2/3 protein complex"/>
    <property type="evidence" value="ECO:0007669"/>
    <property type="project" value="InterPro"/>
</dbReference>
<dbReference type="SUPFAM" id="SSF69103">
    <property type="entry name" value="Arp2/3 complex 16 kDa subunit ARPC5"/>
    <property type="match status" value="1"/>
</dbReference>
<dbReference type="GeneID" id="73379796"/>
<dbReference type="PIRSF" id="PIRSF039096">
    <property type="entry name" value="p16-ARC"/>
    <property type="match status" value="1"/>
</dbReference>
<dbReference type="InterPro" id="IPR006789">
    <property type="entry name" value="ARPC5"/>
</dbReference>
<dbReference type="EMBL" id="JAHUZD010000070">
    <property type="protein sequence ID" value="KAI3405014.2"/>
    <property type="molecule type" value="Genomic_DNA"/>
</dbReference>
<evidence type="ECO:0000313" key="8">
    <source>
        <dbReference type="EMBL" id="KAI3405014.2"/>
    </source>
</evidence>
<evidence type="ECO:0000256" key="6">
    <source>
        <dbReference type="ARBA" id="ARBA00060329"/>
    </source>
</evidence>
<evidence type="ECO:0000256" key="1">
    <source>
        <dbReference type="ARBA" id="ARBA00004245"/>
    </source>
</evidence>
<dbReference type="AlphaFoldDB" id="A0AAI9WYG3"/>